<dbReference type="SUPFAM" id="SSF103473">
    <property type="entry name" value="MFS general substrate transporter"/>
    <property type="match status" value="1"/>
</dbReference>
<feature type="transmembrane region" description="Helical" evidence="7">
    <location>
        <begin position="263"/>
        <end position="284"/>
    </location>
</feature>
<dbReference type="HOGENOM" id="CLU_018303_1_1_1"/>
<keyword evidence="9" id="KW-1185">Reference proteome</keyword>
<dbReference type="PANTHER" id="PTHR19432:SF35">
    <property type="entry name" value="SOLUTE CARRIER FAMILY 45 MEMBER 3 ISOFORM X1"/>
    <property type="match status" value="1"/>
</dbReference>
<dbReference type="AlphaFoldDB" id="A0A0C9ZLS0"/>
<dbReference type="PANTHER" id="PTHR19432">
    <property type="entry name" value="SUGAR TRANSPORTER"/>
    <property type="match status" value="1"/>
</dbReference>
<feature type="transmembrane region" description="Helical" evidence="7">
    <location>
        <begin position="382"/>
        <end position="401"/>
    </location>
</feature>
<dbReference type="OrthoDB" id="28755at2759"/>
<feature type="transmembrane region" description="Helical" evidence="7">
    <location>
        <begin position="66"/>
        <end position="87"/>
    </location>
</feature>
<feature type="region of interest" description="Disordered" evidence="6">
    <location>
        <begin position="1"/>
        <end position="41"/>
    </location>
</feature>
<reference evidence="8 9" key="1">
    <citation type="submission" date="2014-04" db="EMBL/GenBank/DDBJ databases">
        <authorList>
            <consortium name="DOE Joint Genome Institute"/>
            <person name="Kuo A."/>
            <person name="Kohler A."/>
            <person name="Costa M.D."/>
            <person name="Nagy L.G."/>
            <person name="Floudas D."/>
            <person name="Copeland A."/>
            <person name="Barry K.W."/>
            <person name="Cichocki N."/>
            <person name="Veneault-Fourrey C."/>
            <person name="LaButti K."/>
            <person name="Lindquist E.A."/>
            <person name="Lipzen A."/>
            <person name="Lundell T."/>
            <person name="Morin E."/>
            <person name="Murat C."/>
            <person name="Sun H."/>
            <person name="Tunlid A."/>
            <person name="Henrissat B."/>
            <person name="Grigoriev I.V."/>
            <person name="Hibbett D.S."/>
            <person name="Martin F."/>
            <person name="Nordberg H.P."/>
            <person name="Cantor M.N."/>
            <person name="Hua S.X."/>
        </authorList>
    </citation>
    <scope>NUCLEOTIDE SEQUENCE [LARGE SCALE GENOMIC DNA]</scope>
    <source>
        <strain evidence="8 9">441</strain>
    </source>
</reference>
<gene>
    <name evidence="8" type="ORF">PISMIDRAFT_293252</name>
</gene>
<keyword evidence="3 7" id="KW-0812">Transmembrane</keyword>
<feature type="transmembrane region" description="Helical" evidence="7">
    <location>
        <begin position="139"/>
        <end position="166"/>
    </location>
</feature>
<evidence type="ECO:0000256" key="7">
    <source>
        <dbReference type="SAM" id="Phobius"/>
    </source>
</evidence>
<keyword evidence="2" id="KW-0813">Transport</keyword>
<feature type="region of interest" description="Disordered" evidence="6">
    <location>
        <begin position="514"/>
        <end position="545"/>
    </location>
</feature>
<evidence type="ECO:0000256" key="6">
    <source>
        <dbReference type="SAM" id="MobiDB-lite"/>
    </source>
</evidence>
<evidence type="ECO:0008006" key="10">
    <source>
        <dbReference type="Google" id="ProtNLM"/>
    </source>
</evidence>
<dbReference type="GO" id="GO:0005886">
    <property type="term" value="C:plasma membrane"/>
    <property type="evidence" value="ECO:0007669"/>
    <property type="project" value="TreeGrafter"/>
</dbReference>
<feature type="transmembrane region" description="Helical" evidence="7">
    <location>
        <begin position="239"/>
        <end position="257"/>
    </location>
</feature>
<dbReference type="EMBL" id="KN833686">
    <property type="protein sequence ID" value="KIK30421.1"/>
    <property type="molecule type" value="Genomic_DNA"/>
</dbReference>
<feature type="transmembrane region" description="Helical" evidence="7">
    <location>
        <begin position="340"/>
        <end position="362"/>
    </location>
</feature>
<feature type="transmembrane region" description="Helical" evidence="7">
    <location>
        <begin position="186"/>
        <end position="206"/>
    </location>
</feature>
<evidence type="ECO:0000256" key="5">
    <source>
        <dbReference type="ARBA" id="ARBA00023136"/>
    </source>
</evidence>
<reference evidence="9" key="2">
    <citation type="submission" date="2015-01" db="EMBL/GenBank/DDBJ databases">
        <title>Evolutionary Origins and Diversification of the Mycorrhizal Mutualists.</title>
        <authorList>
            <consortium name="DOE Joint Genome Institute"/>
            <consortium name="Mycorrhizal Genomics Consortium"/>
            <person name="Kohler A."/>
            <person name="Kuo A."/>
            <person name="Nagy L.G."/>
            <person name="Floudas D."/>
            <person name="Copeland A."/>
            <person name="Barry K.W."/>
            <person name="Cichocki N."/>
            <person name="Veneault-Fourrey C."/>
            <person name="LaButti K."/>
            <person name="Lindquist E.A."/>
            <person name="Lipzen A."/>
            <person name="Lundell T."/>
            <person name="Morin E."/>
            <person name="Murat C."/>
            <person name="Riley R."/>
            <person name="Ohm R."/>
            <person name="Sun H."/>
            <person name="Tunlid A."/>
            <person name="Henrissat B."/>
            <person name="Grigoriev I.V."/>
            <person name="Hibbett D.S."/>
            <person name="Martin F."/>
        </authorList>
    </citation>
    <scope>NUCLEOTIDE SEQUENCE [LARGE SCALE GENOMIC DNA]</scope>
    <source>
        <strain evidence="9">441</strain>
    </source>
</reference>
<evidence type="ECO:0000256" key="3">
    <source>
        <dbReference type="ARBA" id="ARBA00022692"/>
    </source>
</evidence>
<dbReference type="GO" id="GO:0008506">
    <property type="term" value="F:sucrose:proton symporter activity"/>
    <property type="evidence" value="ECO:0007669"/>
    <property type="project" value="TreeGrafter"/>
</dbReference>
<keyword evidence="5 7" id="KW-0472">Membrane</keyword>
<evidence type="ECO:0000313" key="8">
    <source>
        <dbReference type="EMBL" id="KIK30421.1"/>
    </source>
</evidence>
<dbReference type="Gene3D" id="1.20.1250.20">
    <property type="entry name" value="MFS general substrate transporter like domains"/>
    <property type="match status" value="1"/>
</dbReference>
<name>A0A0C9ZLS0_9AGAM</name>
<organism evidence="8 9">
    <name type="scientific">Pisolithus microcarpus 441</name>
    <dbReference type="NCBI Taxonomy" id="765257"/>
    <lineage>
        <taxon>Eukaryota</taxon>
        <taxon>Fungi</taxon>
        <taxon>Dikarya</taxon>
        <taxon>Basidiomycota</taxon>
        <taxon>Agaricomycotina</taxon>
        <taxon>Agaricomycetes</taxon>
        <taxon>Agaricomycetidae</taxon>
        <taxon>Boletales</taxon>
        <taxon>Sclerodermatineae</taxon>
        <taxon>Pisolithaceae</taxon>
        <taxon>Pisolithus</taxon>
    </lineage>
</organism>
<keyword evidence="4 7" id="KW-1133">Transmembrane helix</keyword>
<feature type="transmembrane region" description="Helical" evidence="7">
    <location>
        <begin position="566"/>
        <end position="586"/>
    </location>
</feature>
<evidence type="ECO:0000256" key="2">
    <source>
        <dbReference type="ARBA" id="ARBA00022448"/>
    </source>
</evidence>
<protein>
    <recommendedName>
        <fullName evidence="10">MFS general substrate transporter</fullName>
    </recommendedName>
</protein>
<feature type="transmembrane region" description="Helical" evidence="7">
    <location>
        <begin position="107"/>
        <end position="127"/>
    </location>
</feature>
<accession>A0A0C9ZLS0</accession>
<dbReference type="Proteomes" id="UP000054018">
    <property type="component" value="Unassembled WGS sequence"/>
</dbReference>
<dbReference type="InterPro" id="IPR036259">
    <property type="entry name" value="MFS_trans_sf"/>
</dbReference>
<feature type="transmembrane region" description="Helical" evidence="7">
    <location>
        <begin position="620"/>
        <end position="639"/>
    </location>
</feature>
<evidence type="ECO:0000313" key="9">
    <source>
        <dbReference type="Proteomes" id="UP000054018"/>
    </source>
</evidence>
<proteinExistence type="predicted"/>
<feature type="transmembrane region" description="Helical" evidence="7">
    <location>
        <begin position="480"/>
        <end position="502"/>
    </location>
</feature>
<evidence type="ECO:0000256" key="1">
    <source>
        <dbReference type="ARBA" id="ARBA00004141"/>
    </source>
</evidence>
<feature type="transmembrane region" description="Helical" evidence="7">
    <location>
        <begin position="451"/>
        <end position="474"/>
    </location>
</feature>
<comment type="subcellular location">
    <subcellularLocation>
        <location evidence="1">Membrane</location>
        <topology evidence="1">Multi-pass membrane protein</topology>
    </subcellularLocation>
</comment>
<evidence type="ECO:0000256" key="4">
    <source>
        <dbReference type="ARBA" id="ARBA00022989"/>
    </source>
</evidence>
<sequence length="664" mass="72249">MAIPLSADADPDPTSQIAWPATRNRQRTASTTPLDNGCRSGETTVSYQSVAGGGKRPHVEPKRVRFSTWNLFTLSASMAGAQVAWTIELGYGTPFLLSLGISEQVTSLVWLAGPISGLVAQPLIGAISDSSTSKYRRRYWICLSTAALVAAILGLAYCVSMAALLVDLYGGGFGDWDPERDKQVTNVAIAIAVVAFYALDFALNALQASLRNLLLDITPPEQLNAGNAWHSRMTQAGNIVGYGFGFLPLAKIPIFSFLGGDQFRKFCIISMAILVITVWMTCWFHEEEAYVNQKGDRCASDLFTRIFSPVAHTHRQNKLTDILENIYNAITDLPQPIRKVCLVQLCAFMGWFPFLFYSTTYVGQVMAYQLDGEPDIEHATRIGELAMLLYSIVAVIAGVVLPRLTLRDSRLLSQDGDDDASRTERLRLMLKHRQEEAVQRGKKFKVPRMPLLLRDIWVGAMLLFSVLMFSTFWISTVNQAAVMISAVGVCWGVACWVPFAIVMEDVNESRAASVRRPGRHSLDESGPLVQPQSSRGENIEGDASGEASVGITQPVAGGTILGIHNLAIVTPQFIIALVASAIFHVVDETGSPVAIPDPNPSLGDGLGGHTTYYGKNGVAWVLRFGGLCALVGALVAQSVPATKSEREMMESVEILSTLRDEEEA</sequence>